<protein>
    <recommendedName>
        <fullName evidence="3">gluconokinase</fullName>
        <ecNumber evidence="3">2.7.1.12</ecNumber>
    </recommendedName>
    <alternativeName>
        <fullName evidence="8">Gluconate kinase</fullName>
    </alternativeName>
</protein>
<gene>
    <name evidence="10" type="ORF">N657DRAFT_536288</name>
</gene>
<keyword evidence="11" id="KW-1185">Reference proteome</keyword>
<keyword evidence="6 10" id="KW-0418">Kinase</keyword>
<dbReference type="RefSeq" id="XP_062645252.1">
    <property type="nucleotide sequence ID" value="XM_062787779.1"/>
</dbReference>
<comment type="pathway">
    <text evidence="1">Carbohydrate acid metabolism; D-gluconate degradation.</text>
</comment>
<dbReference type="GO" id="GO:0005975">
    <property type="term" value="P:carbohydrate metabolic process"/>
    <property type="evidence" value="ECO:0007669"/>
    <property type="project" value="InterPro"/>
</dbReference>
<evidence type="ECO:0000313" key="10">
    <source>
        <dbReference type="EMBL" id="KAK4121481.1"/>
    </source>
</evidence>
<evidence type="ECO:0000256" key="6">
    <source>
        <dbReference type="ARBA" id="ARBA00022777"/>
    </source>
</evidence>
<dbReference type="Proteomes" id="UP001302602">
    <property type="component" value="Unassembled WGS sequence"/>
</dbReference>
<reference evidence="10" key="2">
    <citation type="submission" date="2023-05" db="EMBL/GenBank/DDBJ databases">
        <authorList>
            <consortium name="Lawrence Berkeley National Laboratory"/>
            <person name="Steindorff A."/>
            <person name="Hensen N."/>
            <person name="Bonometti L."/>
            <person name="Westerberg I."/>
            <person name="Brannstrom I.O."/>
            <person name="Guillou S."/>
            <person name="Cros-Aarteil S."/>
            <person name="Calhoun S."/>
            <person name="Haridas S."/>
            <person name="Kuo A."/>
            <person name="Mondo S."/>
            <person name="Pangilinan J."/>
            <person name="Riley R."/>
            <person name="Labutti K."/>
            <person name="Andreopoulos B."/>
            <person name="Lipzen A."/>
            <person name="Chen C."/>
            <person name="Yanf M."/>
            <person name="Daum C."/>
            <person name="Ng V."/>
            <person name="Clum A."/>
            <person name="Ohm R."/>
            <person name="Martin F."/>
            <person name="Silar P."/>
            <person name="Natvig D."/>
            <person name="Lalanne C."/>
            <person name="Gautier V."/>
            <person name="Ament-Velasquez S.L."/>
            <person name="Kruys A."/>
            <person name="Hutchinson M.I."/>
            <person name="Powell A.J."/>
            <person name="Barry K."/>
            <person name="Miller A.N."/>
            <person name="Grigoriev I.V."/>
            <person name="Debuchy R."/>
            <person name="Gladieux P."/>
            <person name="Thoren M.H."/>
            <person name="Johannesson H."/>
        </authorList>
    </citation>
    <scope>NUCLEOTIDE SEQUENCE</scope>
    <source>
        <strain evidence="10">CBS 731.68</strain>
    </source>
</reference>
<evidence type="ECO:0000313" key="11">
    <source>
        <dbReference type="Proteomes" id="UP001302602"/>
    </source>
</evidence>
<comment type="similarity">
    <text evidence="2">Belongs to the gluconokinase GntK/GntV family.</text>
</comment>
<evidence type="ECO:0000256" key="4">
    <source>
        <dbReference type="ARBA" id="ARBA00022679"/>
    </source>
</evidence>
<keyword evidence="5" id="KW-0547">Nucleotide-binding</keyword>
<dbReference type="GO" id="GO:0046316">
    <property type="term" value="F:gluconokinase activity"/>
    <property type="evidence" value="ECO:0007669"/>
    <property type="project" value="UniProtKB-EC"/>
</dbReference>
<dbReference type="Pfam" id="PF13671">
    <property type="entry name" value="AAA_33"/>
    <property type="match status" value="1"/>
</dbReference>
<reference evidence="10" key="1">
    <citation type="journal article" date="2023" name="Mol. Phylogenet. Evol.">
        <title>Genome-scale phylogeny and comparative genomics of the fungal order Sordariales.</title>
        <authorList>
            <person name="Hensen N."/>
            <person name="Bonometti L."/>
            <person name="Westerberg I."/>
            <person name="Brannstrom I.O."/>
            <person name="Guillou S."/>
            <person name="Cros-Aarteil S."/>
            <person name="Calhoun S."/>
            <person name="Haridas S."/>
            <person name="Kuo A."/>
            <person name="Mondo S."/>
            <person name="Pangilinan J."/>
            <person name="Riley R."/>
            <person name="LaButti K."/>
            <person name="Andreopoulos B."/>
            <person name="Lipzen A."/>
            <person name="Chen C."/>
            <person name="Yan M."/>
            <person name="Daum C."/>
            <person name="Ng V."/>
            <person name="Clum A."/>
            <person name="Steindorff A."/>
            <person name="Ohm R.A."/>
            <person name="Martin F."/>
            <person name="Silar P."/>
            <person name="Natvig D.O."/>
            <person name="Lalanne C."/>
            <person name="Gautier V."/>
            <person name="Ament-Velasquez S.L."/>
            <person name="Kruys A."/>
            <person name="Hutchinson M.I."/>
            <person name="Powell A.J."/>
            <person name="Barry K."/>
            <person name="Miller A.N."/>
            <person name="Grigoriev I.V."/>
            <person name="Debuchy R."/>
            <person name="Gladieux P."/>
            <person name="Hiltunen Thoren M."/>
            <person name="Johannesson H."/>
        </authorList>
    </citation>
    <scope>NUCLEOTIDE SEQUENCE</scope>
    <source>
        <strain evidence="10">CBS 731.68</strain>
    </source>
</reference>
<evidence type="ECO:0000256" key="8">
    <source>
        <dbReference type="ARBA" id="ARBA00029835"/>
    </source>
</evidence>
<dbReference type="GO" id="GO:0005524">
    <property type="term" value="F:ATP binding"/>
    <property type="evidence" value="ECO:0007669"/>
    <property type="project" value="UniProtKB-KW"/>
</dbReference>
<evidence type="ECO:0000256" key="3">
    <source>
        <dbReference type="ARBA" id="ARBA00012054"/>
    </source>
</evidence>
<dbReference type="GO" id="GO:0005737">
    <property type="term" value="C:cytoplasm"/>
    <property type="evidence" value="ECO:0007669"/>
    <property type="project" value="TreeGrafter"/>
</dbReference>
<dbReference type="CDD" id="cd02021">
    <property type="entry name" value="GntK"/>
    <property type="match status" value="1"/>
</dbReference>
<dbReference type="InterPro" id="IPR006001">
    <property type="entry name" value="Therm_gnt_kin"/>
</dbReference>
<dbReference type="PANTHER" id="PTHR43442">
    <property type="entry name" value="GLUCONOKINASE-RELATED"/>
    <property type="match status" value="1"/>
</dbReference>
<keyword evidence="4" id="KW-0808">Transferase</keyword>
<keyword evidence="7" id="KW-0067">ATP-binding</keyword>
<dbReference type="AlphaFoldDB" id="A0AAN6TWM8"/>
<dbReference type="GeneID" id="87824549"/>
<evidence type="ECO:0000256" key="2">
    <source>
        <dbReference type="ARBA" id="ARBA00008420"/>
    </source>
</evidence>
<accession>A0AAN6TWM8</accession>
<sequence>PRWICFITGPTACGKTTIAKGLAQSLGFVFVEGDDYHPPHNREKLSRNEPLTDDDRAAWLDALSKLESPSPDDATFNNANDSLIITCSALKKRYRDVLRHGGARSQKGNNAQEGRQIGKEELEDVRVRFVLLDVDEDMLRQRARERHGHFVGEGLVASQVKTLERPQEGEEGDVLVVEVGKGMGVEDTVREVEKRVREEI</sequence>
<dbReference type="EC" id="2.7.1.12" evidence="3"/>
<evidence type="ECO:0000256" key="9">
    <source>
        <dbReference type="ARBA" id="ARBA00048090"/>
    </source>
</evidence>
<evidence type="ECO:0000256" key="5">
    <source>
        <dbReference type="ARBA" id="ARBA00022741"/>
    </source>
</evidence>
<feature type="non-terminal residue" evidence="10">
    <location>
        <position position="200"/>
    </location>
</feature>
<dbReference type="InterPro" id="IPR027417">
    <property type="entry name" value="P-loop_NTPase"/>
</dbReference>
<dbReference type="SUPFAM" id="SSF52540">
    <property type="entry name" value="P-loop containing nucleoside triphosphate hydrolases"/>
    <property type="match status" value="1"/>
</dbReference>
<proteinExistence type="inferred from homology"/>
<dbReference type="Gene3D" id="3.40.50.300">
    <property type="entry name" value="P-loop containing nucleotide triphosphate hydrolases"/>
    <property type="match status" value="1"/>
</dbReference>
<dbReference type="PANTHER" id="PTHR43442:SF3">
    <property type="entry name" value="GLUCONOKINASE-RELATED"/>
    <property type="match status" value="1"/>
</dbReference>
<dbReference type="EMBL" id="MU853233">
    <property type="protein sequence ID" value="KAK4121481.1"/>
    <property type="molecule type" value="Genomic_DNA"/>
</dbReference>
<organism evidence="10 11">
    <name type="scientific">Parathielavia appendiculata</name>
    <dbReference type="NCBI Taxonomy" id="2587402"/>
    <lineage>
        <taxon>Eukaryota</taxon>
        <taxon>Fungi</taxon>
        <taxon>Dikarya</taxon>
        <taxon>Ascomycota</taxon>
        <taxon>Pezizomycotina</taxon>
        <taxon>Sordariomycetes</taxon>
        <taxon>Sordariomycetidae</taxon>
        <taxon>Sordariales</taxon>
        <taxon>Chaetomiaceae</taxon>
        <taxon>Parathielavia</taxon>
    </lineage>
</organism>
<name>A0AAN6TWM8_9PEZI</name>
<evidence type="ECO:0000256" key="1">
    <source>
        <dbReference type="ARBA" id="ARBA00004875"/>
    </source>
</evidence>
<feature type="non-terminal residue" evidence="10">
    <location>
        <position position="1"/>
    </location>
</feature>
<evidence type="ECO:0000256" key="7">
    <source>
        <dbReference type="ARBA" id="ARBA00022840"/>
    </source>
</evidence>
<comment type="catalytic activity">
    <reaction evidence="9">
        <text>D-gluconate + ATP = 6-phospho-D-gluconate + ADP + H(+)</text>
        <dbReference type="Rhea" id="RHEA:19433"/>
        <dbReference type="ChEBI" id="CHEBI:15378"/>
        <dbReference type="ChEBI" id="CHEBI:18391"/>
        <dbReference type="ChEBI" id="CHEBI:30616"/>
        <dbReference type="ChEBI" id="CHEBI:58759"/>
        <dbReference type="ChEBI" id="CHEBI:456216"/>
        <dbReference type="EC" id="2.7.1.12"/>
    </reaction>
</comment>
<comment type="caution">
    <text evidence="10">The sequence shown here is derived from an EMBL/GenBank/DDBJ whole genome shotgun (WGS) entry which is preliminary data.</text>
</comment>